<dbReference type="CDD" id="cd01029">
    <property type="entry name" value="TOPRIM_primases"/>
    <property type="match status" value="1"/>
</dbReference>
<evidence type="ECO:0000313" key="2">
    <source>
        <dbReference type="EMBL" id="OAI17742.1"/>
    </source>
</evidence>
<dbReference type="Pfam" id="PF13362">
    <property type="entry name" value="Toprim_3"/>
    <property type="match status" value="1"/>
</dbReference>
<sequence length="313" mass="33745">MSFQHIEDAARAALADCGLAPPKHFAYGKFLVVGEIDGKPGDNAGRVKVFTDGLGGFVQNWRTGEKRSFFLNAAGADSQLSEAERQRIDRERKRRQAEEMARMDRAAKRAVSIWQVAAPAPAEHPYLVAKHIQPHCARVATWRRVIDNEGAKQTVSIENALLVSMIDAAGTIRSLQAIFPTNHPLFGNRNKDFLPGGGLAGLFGFIGRRTDKVLIAEGFATGATLHEETGLRVYLAFTANNLLAVGRIVRDKLPNVEIVFAADNDTETVGNPGLTKATEAATAVGGSVMVPPIPDSDFNDYAAYLRQGGGHVG</sequence>
<comment type="caution">
    <text evidence="2">The sequence shown here is derived from an EMBL/GenBank/DDBJ whole genome shotgun (WGS) entry which is preliminary data.</text>
</comment>
<dbReference type="EMBL" id="LUUK01000176">
    <property type="protein sequence ID" value="OAI17742.1"/>
    <property type="molecule type" value="Genomic_DNA"/>
</dbReference>
<proteinExistence type="predicted"/>
<accession>A0A177NIS3</accession>
<dbReference type="InterPro" id="IPR006171">
    <property type="entry name" value="TOPRIM_dom"/>
</dbReference>
<protein>
    <recommendedName>
        <fullName evidence="1">Toprim domain-containing protein</fullName>
    </recommendedName>
</protein>
<dbReference type="OrthoDB" id="110640at2"/>
<name>A0A177NIS3_9GAMM</name>
<dbReference type="InterPro" id="IPR034154">
    <property type="entry name" value="TOPRIM_DnaG/twinkle"/>
</dbReference>
<reference evidence="3" key="1">
    <citation type="submission" date="2016-03" db="EMBL/GenBank/DDBJ databases">
        <authorList>
            <person name="Heylen K."/>
            <person name="De Vos P."/>
            <person name="Vekeman B."/>
        </authorList>
    </citation>
    <scope>NUCLEOTIDE SEQUENCE [LARGE SCALE GENOMIC DNA]</scope>
    <source>
        <strain evidence="3">R-45383</strain>
    </source>
</reference>
<evidence type="ECO:0000259" key="1">
    <source>
        <dbReference type="Pfam" id="PF13362"/>
    </source>
</evidence>
<gene>
    <name evidence="2" type="ORF">A1355_07185</name>
</gene>
<evidence type="ECO:0000313" key="3">
    <source>
        <dbReference type="Proteomes" id="UP000077628"/>
    </source>
</evidence>
<feature type="domain" description="Toprim" evidence="1">
    <location>
        <begin position="213"/>
        <end position="302"/>
    </location>
</feature>
<keyword evidence="3" id="KW-1185">Reference proteome</keyword>
<organism evidence="2 3">
    <name type="scientific">Methylomonas koyamae</name>
    <dbReference type="NCBI Taxonomy" id="702114"/>
    <lineage>
        <taxon>Bacteria</taxon>
        <taxon>Pseudomonadati</taxon>
        <taxon>Pseudomonadota</taxon>
        <taxon>Gammaproteobacteria</taxon>
        <taxon>Methylococcales</taxon>
        <taxon>Methylococcaceae</taxon>
        <taxon>Methylomonas</taxon>
    </lineage>
</organism>
<dbReference type="RefSeq" id="WP_064029219.1">
    <property type="nucleotide sequence ID" value="NZ_LUUK01000176.1"/>
</dbReference>
<dbReference type="AlphaFoldDB" id="A0A177NIS3"/>
<dbReference type="Proteomes" id="UP000077628">
    <property type="component" value="Unassembled WGS sequence"/>
</dbReference>
<dbReference type="STRING" id="702114.A1355_07185"/>